<evidence type="ECO:0000256" key="1">
    <source>
        <dbReference type="SAM" id="MobiDB-lite"/>
    </source>
</evidence>
<feature type="compositionally biased region" description="Basic and acidic residues" evidence="1">
    <location>
        <begin position="295"/>
        <end position="314"/>
    </location>
</feature>
<dbReference type="Pfam" id="PF03732">
    <property type="entry name" value="Retrotrans_gag"/>
    <property type="match status" value="1"/>
</dbReference>
<protein>
    <recommendedName>
        <fullName evidence="2">Retrotransposon gag domain-containing protein</fullName>
    </recommendedName>
</protein>
<proteinExistence type="predicted"/>
<organism evidence="3 4">
    <name type="scientific">Stylosanthes scabra</name>
    <dbReference type="NCBI Taxonomy" id="79078"/>
    <lineage>
        <taxon>Eukaryota</taxon>
        <taxon>Viridiplantae</taxon>
        <taxon>Streptophyta</taxon>
        <taxon>Embryophyta</taxon>
        <taxon>Tracheophyta</taxon>
        <taxon>Spermatophyta</taxon>
        <taxon>Magnoliopsida</taxon>
        <taxon>eudicotyledons</taxon>
        <taxon>Gunneridae</taxon>
        <taxon>Pentapetalae</taxon>
        <taxon>rosids</taxon>
        <taxon>fabids</taxon>
        <taxon>Fabales</taxon>
        <taxon>Fabaceae</taxon>
        <taxon>Papilionoideae</taxon>
        <taxon>50 kb inversion clade</taxon>
        <taxon>dalbergioids sensu lato</taxon>
        <taxon>Dalbergieae</taxon>
        <taxon>Pterocarpus clade</taxon>
        <taxon>Stylosanthes</taxon>
    </lineage>
</organism>
<dbReference type="InterPro" id="IPR005162">
    <property type="entry name" value="Retrotrans_gag_dom"/>
</dbReference>
<dbReference type="PANTHER" id="PTHR33223:SF10">
    <property type="entry name" value="AMINOTRANSFERASE-LIKE PLANT MOBILE DOMAIN-CONTAINING PROTEIN"/>
    <property type="match status" value="1"/>
</dbReference>
<feature type="compositionally biased region" description="Basic and acidic residues" evidence="1">
    <location>
        <begin position="55"/>
        <end position="69"/>
    </location>
</feature>
<feature type="domain" description="Retrotransposon gag" evidence="2">
    <location>
        <begin position="118"/>
        <end position="183"/>
    </location>
</feature>
<feature type="region of interest" description="Disordered" evidence="1">
    <location>
        <begin position="292"/>
        <end position="341"/>
    </location>
</feature>
<keyword evidence="4" id="KW-1185">Reference proteome</keyword>
<dbReference type="Proteomes" id="UP001341840">
    <property type="component" value="Unassembled WGS sequence"/>
</dbReference>
<feature type="compositionally biased region" description="Basic and acidic residues" evidence="1">
    <location>
        <begin position="27"/>
        <end position="37"/>
    </location>
</feature>
<evidence type="ECO:0000259" key="2">
    <source>
        <dbReference type="Pfam" id="PF03732"/>
    </source>
</evidence>
<name>A0ABU6WT11_9FABA</name>
<evidence type="ECO:0000313" key="3">
    <source>
        <dbReference type="EMBL" id="MED6189022.1"/>
    </source>
</evidence>
<gene>
    <name evidence="3" type="ORF">PIB30_091549</name>
</gene>
<sequence>MSSIPYPIACIGRIPESYAINGTRGSGTKEGDAELRTATRSRRSRTPPRRRRYHNSLESKDSSSEGDHGGRRRAFRRYKKSRGWEITPPIDGHKPFSSRILKFKPPRHFIKPTDMKLASQWFTSLPAGSISSYSEIRELFLNEFTTSIDNTTHPINLLAVTQKPKETTRKFIERFNAECKTIDGLVDGVANLCLTNGLARDDFRKQLTIKTGQPTGIRVQGRPEITEAEVQQLHSVSSFHHGDLPSSFGKKIIRELRNSEKEGSPRPESWNAKNRRDDDELIMEVAVITGSSAMKSEKGSLESKKTEKIEEFTKQKAWQSHSRLGVAKQPQSWPPAPFTNA</sequence>
<accession>A0ABU6WT11</accession>
<feature type="compositionally biased region" description="Pro residues" evidence="1">
    <location>
        <begin position="332"/>
        <end position="341"/>
    </location>
</feature>
<dbReference type="PANTHER" id="PTHR33223">
    <property type="entry name" value="CCHC-TYPE DOMAIN-CONTAINING PROTEIN"/>
    <property type="match status" value="1"/>
</dbReference>
<feature type="compositionally biased region" description="Basic residues" evidence="1">
    <location>
        <begin position="39"/>
        <end position="54"/>
    </location>
</feature>
<dbReference type="EMBL" id="JASCZI010183076">
    <property type="protein sequence ID" value="MED6189022.1"/>
    <property type="molecule type" value="Genomic_DNA"/>
</dbReference>
<comment type="caution">
    <text evidence="3">The sequence shown here is derived from an EMBL/GenBank/DDBJ whole genome shotgun (WGS) entry which is preliminary data.</text>
</comment>
<evidence type="ECO:0000313" key="4">
    <source>
        <dbReference type="Proteomes" id="UP001341840"/>
    </source>
</evidence>
<feature type="region of interest" description="Disordered" evidence="1">
    <location>
        <begin position="257"/>
        <end position="276"/>
    </location>
</feature>
<feature type="region of interest" description="Disordered" evidence="1">
    <location>
        <begin position="20"/>
        <end position="73"/>
    </location>
</feature>
<reference evidence="3 4" key="1">
    <citation type="journal article" date="2023" name="Plants (Basel)">
        <title>Bridging the Gap: Combining Genomics and Transcriptomics Approaches to Understand Stylosanthes scabra, an Orphan Legume from the Brazilian Caatinga.</title>
        <authorList>
            <person name="Ferreira-Neto J.R.C."/>
            <person name="da Silva M.D."/>
            <person name="Binneck E."/>
            <person name="de Melo N.F."/>
            <person name="da Silva R.H."/>
            <person name="de Melo A.L.T.M."/>
            <person name="Pandolfi V."/>
            <person name="Bustamante F.O."/>
            <person name="Brasileiro-Vidal A.C."/>
            <person name="Benko-Iseppon A.M."/>
        </authorList>
    </citation>
    <scope>NUCLEOTIDE SEQUENCE [LARGE SCALE GENOMIC DNA]</scope>
    <source>
        <tissue evidence="3">Leaves</tissue>
    </source>
</reference>